<dbReference type="OrthoDB" id="44491at2759"/>
<dbReference type="Pfam" id="PF11700">
    <property type="entry name" value="ATG22"/>
    <property type="match status" value="1"/>
</dbReference>
<proteinExistence type="inferred from homology"/>
<evidence type="ECO:0000256" key="1">
    <source>
        <dbReference type="ARBA" id="ARBA00004127"/>
    </source>
</evidence>
<dbReference type="AlphaFoldDB" id="A0A9N8HIX1"/>
<dbReference type="EMBL" id="CAICTM010000621">
    <property type="protein sequence ID" value="CAB9513925.1"/>
    <property type="molecule type" value="Genomic_DNA"/>
</dbReference>
<dbReference type="InterPro" id="IPR036259">
    <property type="entry name" value="MFS_trans_sf"/>
</dbReference>
<comment type="subcellular location">
    <subcellularLocation>
        <location evidence="1">Endomembrane system</location>
        <topology evidence="1">Multi-pass membrane protein</topology>
    </subcellularLocation>
</comment>
<keyword evidence="5 8" id="KW-1133">Transmembrane helix</keyword>
<organism evidence="9 10">
    <name type="scientific">Seminavis robusta</name>
    <dbReference type="NCBI Taxonomy" id="568900"/>
    <lineage>
        <taxon>Eukaryota</taxon>
        <taxon>Sar</taxon>
        <taxon>Stramenopiles</taxon>
        <taxon>Ochrophyta</taxon>
        <taxon>Bacillariophyta</taxon>
        <taxon>Bacillariophyceae</taxon>
        <taxon>Bacillariophycidae</taxon>
        <taxon>Naviculales</taxon>
        <taxon>Naviculaceae</taxon>
        <taxon>Seminavis</taxon>
    </lineage>
</organism>
<feature type="transmembrane region" description="Helical" evidence="8">
    <location>
        <begin position="182"/>
        <end position="207"/>
    </location>
</feature>
<reference evidence="9" key="1">
    <citation type="submission" date="2020-06" db="EMBL/GenBank/DDBJ databases">
        <authorList>
            <consortium name="Plant Systems Biology data submission"/>
        </authorList>
    </citation>
    <scope>NUCLEOTIDE SEQUENCE</scope>
    <source>
        <strain evidence="9">D6</strain>
    </source>
</reference>
<feature type="transmembrane region" description="Helical" evidence="8">
    <location>
        <begin position="260"/>
        <end position="278"/>
    </location>
</feature>
<sequence length="510" mass="55667">MTEAMDEIEQGYAVQGGPVIEDNVVPIPKPSENTPAVDAAMSAPIEADKKSCCQTCMRFEGRKIVQGFNILGIGRGPLLMSNVFLVTALTYLANEEAGCVQEVESGHMEVIDNCNARAFGIIRPTSLMTNVALIAGLLSALLMPLLGAIIDYTPYRWQVGVFCAIALIAIQAVQIGTNSYTWLAMAVLQAFAWFLFNVEIITTYAYLPAIAGLVSEQTMNQYTSVFYSNLFSSQIAFMVLVVASSMALDLQDVETARISQGINTVILIPTFYFGWRLMPKVSARHKLPINPRTGKSRSLWTCGSVVAVVFLTEEMGLSSTEIGVFFVVGMLATPFGTGLNYLVSNKTNPKISYMLVMVYSQASAIIGALTLTKENVKPGGYIWAIFVGLGTGWYNPAQILFFSMVTPRNGHETELAGLFSYCLVILLWLPHLIFSSLVEVGVPVQYGVIAISGFFTVSFLLLCMAAPWTDILEETEQASTDAINEAESAEQNTTPEITEHEKENSNSGRW</sequence>
<gene>
    <name evidence="9" type="ORF">SEMRO_622_G176890.1</name>
</gene>
<evidence type="ECO:0000256" key="8">
    <source>
        <dbReference type="SAM" id="Phobius"/>
    </source>
</evidence>
<keyword evidence="6 8" id="KW-0472">Membrane</keyword>
<evidence type="ECO:0000256" key="3">
    <source>
        <dbReference type="ARBA" id="ARBA00022448"/>
    </source>
</evidence>
<feature type="transmembrane region" description="Helical" evidence="8">
    <location>
        <begin position="157"/>
        <end position="176"/>
    </location>
</feature>
<evidence type="ECO:0000256" key="2">
    <source>
        <dbReference type="ARBA" id="ARBA00006978"/>
    </source>
</evidence>
<dbReference type="PANTHER" id="PTHR23519">
    <property type="entry name" value="AUTOPHAGY-RELATED PROTEIN 22"/>
    <property type="match status" value="1"/>
</dbReference>
<protein>
    <submittedName>
        <fullName evidence="9">Uncharacterized protein</fullName>
    </submittedName>
</protein>
<dbReference type="SUPFAM" id="SSF103473">
    <property type="entry name" value="MFS general substrate transporter"/>
    <property type="match status" value="1"/>
</dbReference>
<feature type="transmembrane region" description="Helical" evidence="8">
    <location>
        <begin position="446"/>
        <end position="468"/>
    </location>
</feature>
<evidence type="ECO:0000256" key="4">
    <source>
        <dbReference type="ARBA" id="ARBA00022692"/>
    </source>
</evidence>
<evidence type="ECO:0000313" key="10">
    <source>
        <dbReference type="Proteomes" id="UP001153069"/>
    </source>
</evidence>
<dbReference type="InterPro" id="IPR050495">
    <property type="entry name" value="ATG22/LtaA_families"/>
</dbReference>
<keyword evidence="4 8" id="KW-0812">Transmembrane</keyword>
<name>A0A9N8HIX1_9STRA</name>
<dbReference type="PANTHER" id="PTHR23519:SF1">
    <property type="entry name" value="AUTOPHAGY-RELATED PROTEIN 22"/>
    <property type="match status" value="1"/>
</dbReference>
<keyword evidence="3" id="KW-0813">Transport</keyword>
<evidence type="ECO:0000313" key="9">
    <source>
        <dbReference type="EMBL" id="CAB9513925.1"/>
    </source>
</evidence>
<feature type="region of interest" description="Disordered" evidence="7">
    <location>
        <begin position="484"/>
        <end position="510"/>
    </location>
</feature>
<comment type="similarity">
    <text evidence="2">Belongs to the ATG22 family.</text>
</comment>
<feature type="transmembrane region" description="Helical" evidence="8">
    <location>
        <begin position="381"/>
        <end position="403"/>
    </location>
</feature>
<comment type="caution">
    <text evidence="9">The sequence shown here is derived from an EMBL/GenBank/DDBJ whole genome shotgun (WGS) entry which is preliminary data.</text>
</comment>
<feature type="transmembrane region" description="Helical" evidence="8">
    <location>
        <begin position="323"/>
        <end position="344"/>
    </location>
</feature>
<dbReference type="InterPro" id="IPR024671">
    <property type="entry name" value="Atg22-like"/>
</dbReference>
<evidence type="ECO:0000256" key="7">
    <source>
        <dbReference type="SAM" id="MobiDB-lite"/>
    </source>
</evidence>
<feature type="transmembrane region" description="Helical" evidence="8">
    <location>
        <begin position="351"/>
        <end position="369"/>
    </location>
</feature>
<dbReference type="GO" id="GO:0012505">
    <property type="term" value="C:endomembrane system"/>
    <property type="evidence" value="ECO:0007669"/>
    <property type="project" value="UniProtKB-SubCell"/>
</dbReference>
<evidence type="ECO:0000256" key="6">
    <source>
        <dbReference type="ARBA" id="ARBA00023136"/>
    </source>
</evidence>
<keyword evidence="10" id="KW-1185">Reference proteome</keyword>
<dbReference type="Gene3D" id="1.20.1250.20">
    <property type="entry name" value="MFS general substrate transporter like domains"/>
    <property type="match status" value="1"/>
</dbReference>
<evidence type="ECO:0000256" key="5">
    <source>
        <dbReference type="ARBA" id="ARBA00022989"/>
    </source>
</evidence>
<feature type="transmembrane region" description="Helical" evidence="8">
    <location>
        <begin position="227"/>
        <end position="248"/>
    </location>
</feature>
<dbReference type="Proteomes" id="UP001153069">
    <property type="component" value="Unassembled WGS sequence"/>
</dbReference>
<feature type="transmembrane region" description="Helical" evidence="8">
    <location>
        <begin position="415"/>
        <end position="434"/>
    </location>
</feature>
<feature type="transmembrane region" description="Helical" evidence="8">
    <location>
        <begin position="299"/>
        <end position="317"/>
    </location>
</feature>
<feature type="transmembrane region" description="Helical" evidence="8">
    <location>
        <begin position="127"/>
        <end position="150"/>
    </location>
</feature>
<accession>A0A9N8HIX1</accession>